<evidence type="ECO:0000313" key="3">
    <source>
        <dbReference type="Proteomes" id="UP000530424"/>
    </source>
</evidence>
<dbReference type="Proteomes" id="UP000530424">
    <property type="component" value="Unassembled WGS sequence"/>
</dbReference>
<dbReference type="RefSeq" id="WP_179666346.1">
    <property type="nucleotide sequence ID" value="NZ_JACCFP010000001.1"/>
</dbReference>
<organism evidence="2 3">
    <name type="scientific">Nocardioides thalensis</name>
    <dbReference type="NCBI Taxonomy" id="1914755"/>
    <lineage>
        <taxon>Bacteria</taxon>
        <taxon>Bacillati</taxon>
        <taxon>Actinomycetota</taxon>
        <taxon>Actinomycetes</taxon>
        <taxon>Propionibacteriales</taxon>
        <taxon>Nocardioidaceae</taxon>
        <taxon>Nocardioides</taxon>
    </lineage>
</organism>
<feature type="compositionally biased region" description="Basic and acidic residues" evidence="1">
    <location>
        <begin position="73"/>
        <end position="106"/>
    </location>
</feature>
<accession>A0A853BZ23</accession>
<reference evidence="2 3" key="1">
    <citation type="submission" date="2020-07" db="EMBL/GenBank/DDBJ databases">
        <title>Sequencing the genomes of 1000 actinobacteria strains.</title>
        <authorList>
            <person name="Klenk H.-P."/>
        </authorList>
    </citation>
    <scope>NUCLEOTIDE SEQUENCE [LARGE SCALE GENOMIC DNA]</scope>
    <source>
        <strain evidence="2 3">DSM 103833</strain>
    </source>
</reference>
<protein>
    <submittedName>
        <fullName evidence="2">Uncharacterized protein</fullName>
    </submittedName>
</protein>
<feature type="region of interest" description="Disordered" evidence="1">
    <location>
        <begin position="1"/>
        <end position="126"/>
    </location>
</feature>
<dbReference type="AlphaFoldDB" id="A0A853BZ23"/>
<dbReference type="EMBL" id="JACCFP010000001">
    <property type="protein sequence ID" value="NYI99731.1"/>
    <property type="molecule type" value="Genomic_DNA"/>
</dbReference>
<name>A0A853BZ23_9ACTN</name>
<evidence type="ECO:0000313" key="2">
    <source>
        <dbReference type="EMBL" id="NYI99731.1"/>
    </source>
</evidence>
<keyword evidence="3" id="KW-1185">Reference proteome</keyword>
<sequence length="126" mass="13708">MTHRAEEPVEAVSSEAGDPDHDANAEVMPFGDSSSGGQPEARVGSAPDPMVRGRSEDPPPDGVGYDGTPVEQIQKERAERLAPENRPENSEVDNSHREFDEEKGMFTDEPGYEDAPKKFPPPGEFT</sequence>
<proteinExistence type="predicted"/>
<comment type="caution">
    <text evidence="2">The sequence shown here is derived from an EMBL/GenBank/DDBJ whole genome shotgun (WGS) entry which is preliminary data.</text>
</comment>
<evidence type="ECO:0000256" key="1">
    <source>
        <dbReference type="SAM" id="MobiDB-lite"/>
    </source>
</evidence>
<gene>
    <name evidence="2" type="ORF">HNR19_000430</name>
</gene>